<dbReference type="InParanoid" id="D8UEH7"/>
<evidence type="ECO:0000313" key="2">
    <source>
        <dbReference type="EMBL" id="EFJ41847.1"/>
    </source>
</evidence>
<feature type="region of interest" description="Disordered" evidence="1">
    <location>
        <begin position="639"/>
        <end position="665"/>
    </location>
</feature>
<feature type="compositionally biased region" description="Low complexity" evidence="1">
    <location>
        <begin position="819"/>
        <end position="829"/>
    </location>
</feature>
<feature type="compositionally biased region" description="Acidic residues" evidence="1">
    <location>
        <begin position="500"/>
        <end position="522"/>
    </location>
</feature>
<feature type="region of interest" description="Disordered" evidence="1">
    <location>
        <begin position="391"/>
        <end position="414"/>
    </location>
</feature>
<feature type="region of interest" description="Disordered" evidence="1">
    <location>
        <begin position="243"/>
        <end position="326"/>
    </location>
</feature>
<feature type="compositionally biased region" description="Low complexity" evidence="1">
    <location>
        <begin position="392"/>
        <end position="414"/>
    </location>
</feature>
<dbReference type="OrthoDB" id="10598571at2759"/>
<gene>
    <name evidence="2" type="ORF">VOLCADRAFT_98119</name>
</gene>
<feature type="compositionally biased region" description="Low complexity" evidence="1">
    <location>
        <begin position="271"/>
        <end position="294"/>
    </location>
</feature>
<dbReference type="RefSeq" id="XP_002957045.1">
    <property type="nucleotide sequence ID" value="XM_002956999.1"/>
</dbReference>
<reference evidence="2 3" key="1">
    <citation type="journal article" date="2010" name="Science">
        <title>Genomic analysis of organismal complexity in the multicellular green alga Volvox carteri.</title>
        <authorList>
            <person name="Prochnik S.E."/>
            <person name="Umen J."/>
            <person name="Nedelcu A.M."/>
            <person name="Hallmann A."/>
            <person name="Miller S.M."/>
            <person name="Nishii I."/>
            <person name="Ferris P."/>
            <person name="Kuo A."/>
            <person name="Mitros T."/>
            <person name="Fritz-Laylin L.K."/>
            <person name="Hellsten U."/>
            <person name="Chapman J."/>
            <person name="Simakov O."/>
            <person name="Rensing S.A."/>
            <person name="Terry A."/>
            <person name="Pangilinan J."/>
            <person name="Kapitonov V."/>
            <person name="Jurka J."/>
            <person name="Salamov A."/>
            <person name="Shapiro H."/>
            <person name="Schmutz J."/>
            <person name="Grimwood J."/>
            <person name="Lindquist E."/>
            <person name="Lucas S."/>
            <person name="Grigoriev I.V."/>
            <person name="Schmitt R."/>
            <person name="Kirk D."/>
            <person name="Rokhsar D.S."/>
        </authorList>
    </citation>
    <scope>NUCLEOTIDE SEQUENCE [LARGE SCALE GENOMIC DNA]</scope>
    <source>
        <strain evidence="3">f. Nagariensis / Eve</strain>
    </source>
</reference>
<dbReference type="AlphaFoldDB" id="D8UEH7"/>
<dbReference type="Proteomes" id="UP000001058">
    <property type="component" value="Unassembled WGS sequence"/>
</dbReference>
<evidence type="ECO:0000313" key="3">
    <source>
        <dbReference type="Proteomes" id="UP000001058"/>
    </source>
</evidence>
<name>D8UEH7_VOLCA</name>
<feature type="compositionally biased region" description="Polar residues" evidence="1">
    <location>
        <begin position="714"/>
        <end position="725"/>
    </location>
</feature>
<keyword evidence="3" id="KW-1185">Reference proteome</keyword>
<feature type="compositionally biased region" description="Polar residues" evidence="1">
    <location>
        <begin position="877"/>
        <end position="886"/>
    </location>
</feature>
<feature type="region of interest" description="Disordered" evidence="1">
    <location>
        <begin position="818"/>
        <end position="890"/>
    </location>
</feature>
<feature type="region of interest" description="Disordered" evidence="1">
    <location>
        <begin position="772"/>
        <end position="806"/>
    </location>
</feature>
<feature type="compositionally biased region" description="Pro residues" evidence="1">
    <location>
        <begin position="246"/>
        <end position="263"/>
    </location>
</feature>
<feature type="region of interest" description="Disordered" evidence="1">
    <location>
        <begin position="489"/>
        <end position="574"/>
    </location>
</feature>
<feature type="compositionally biased region" description="Low complexity" evidence="1">
    <location>
        <begin position="529"/>
        <end position="552"/>
    </location>
</feature>
<sequence length="982" mass="98717">MLAALRVEMRDGVPHGEVVRSGRPEVQSLGEGRKQRCEEPIGSRLVLGGGDDIDGEESLAMKGVPKWTSAHPMASVSSVLMQSVEPLEDFMTNVTDLSPIPNHTAPSACEVRLAVARRRVLDRERAKHAPAFQATDSNVQDQLDQAQPLLEGGSTPIEHVVKPMLTTPGEHSSEPKTKIIELENRVEVIKCSISASAGITSEQTPASAAAGALNDLVPEASQDSRLVLPVLESLIALRRSRLNRAAPPPPSQQPHQQPHPPVRPSTMSMSGAAAAATVGGDGNAASAAKSPGAKPTRRFGPPAPPPTSQSSAATSSGSTAVSVSQSQLRFGPLEAPVQADSPLASSPSGSSAAAAAAAAATAATGGGDAVHAGAAAAAAAESVSRLLEVDSKQLQPQPSPLKSPTSPATGGAASQAQAAAAATAAVVPGGGQMYGNASTLACRISRFSPRTSIELGLESGVAEAPEDSGATARSVTRQRALLQEWQEWRERGGLGPPPGVDEETDCSESGGDDDDDSSDDGGGDGGRLLLGLTSSRQAKEATAAAVGRMAAAADEDEEAEENPPQSLRGKGWRSRRRITQSFDLLGLEGLAEAVVPSCPTSMSAPMVPAASLPPTAAAPPTAVAPLSCMTSPVRMISSVPASGPGTAPLSPMASRRRGESGGRPGVGPLALPIWLNKSFGGGGGGGGAVTTIDAVGPAPPLGIGDVMPYEDGNRTSAPATQSPGVSTAAAGAAAGGSAAGTATRIPSLAGAKHLSFTSKFNRFKERIQSFSQGRSALTGSGGGDVTSTDRASPAMTGGAAVPARPRVAVSNDGRNAILSAAPSASDSPPQLVMARQAPPTPGRKNMAGAGAAAAGAPDLQIRPTGRGSFDNGMMASKSPQAQQPGASGSRAVTARYSLDSRLSTSRGRVVPDTVNSPPAAAAAAAVAVAVGSPPGPAPPPSPHPHEALVVGGNALGDRGRRVDLYGFPSSNNPGLLPPVRLL</sequence>
<feature type="compositionally biased region" description="Low complexity" evidence="1">
    <location>
        <begin position="847"/>
        <end position="856"/>
    </location>
</feature>
<dbReference type="EMBL" id="GL378389">
    <property type="protein sequence ID" value="EFJ41847.1"/>
    <property type="molecule type" value="Genomic_DNA"/>
</dbReference>
<accession>D8UEH7</accession>
<protein>
    <submittedName>
        <fullName evidence="2">Uncharacterized protein</fullName>
    </submittedName>
</protein>
<organism evidence="3">
    <name type="scientific">Volvox carteri f. nagariensis</name>
    <dbReference type="NCBI Taxonomy" id="3068"/>
    <lineage>
        <taxon>Eukaryota</taxon>
        <taxon>Viridiplantae</taxon>
        <taxon>Chlorophyta</taxon>
        <taxon>core chlorophytes</taxon>
        <taxon>Chlorophyceae</taxon>
        <taxon>CS clade</taxon>
        <taxon>Chlamydomonadales</taxon>
        <taxon>Volvocaceae</taxon>
        <taxon>Volvox</taxon>
    </lineage>
</organism>
<evidence type="ECO:0000256" key="1">
    <source>
        <dbReference type="SAM" id="MobiDB-lite"/>
    </source>
</evidence>
<dbReference type="KEGG" id="vcn:VOLCADRAFT_98119"/>
<proteinExistence type="predicted"/>
<feature type="region of interest" description="Disordered" evidence="1">
    <location>
        <begin position="708"/>
        <end position="728"/>
    </location>
</feature>
<feature type="compositionally biased region" description="Low complexity" evidence="1">
    <location>
        <begin position="308"/>
        <end position="326"/>
    </location>
</feature>
<dbReference type="GeneID" id="9622816"/>